<keyword evidence="2" id="KW-0812">Transmembrane</keyword>
<dbReference type="EMBL" id="JAPDRK010000003">
    <property type="protein sequence ID" value="KAJ9614555.1"/>
    <property type="molecule type" value="Genomic_DNA"/>
</dbReference>
<dbReference type="AlphaFoldDB" id="A0AA39CNT4"/>
<keyword evidence="4" id="KW-1185">Reference proteome</keyword>
<name>A0AA39CNT4_9EURO</name>
<reference evidence="3" key="1">
    <citation type="submission" date="2022-10" db="EMBL/GenBank/DDBJ databases">
        <title>Culturing micro-colonial fungi from biological soil crusts in the Mojave desert and describing Neophaeococcomyces mojavensis, and introducing the new genera and species Taxawa tesnikishii.</title>
        <authorList>
            <person name="Kurbessoian T."/>
            <person name="Stajich J.E."/>
        </authorList>
    </citation>
    <scope>NUCLEOTIDE SEQUENCE</scope>
    <source>
        <strain evidence="3">TK_41</strain>
    </source>
</reference>
<feature type="compositionally biased region" description="Basic and acidic residues" evidence="1">
    <location>
        <begin position="40"/>
        <end position="49"/>
    </location>
</feature>
<accession>A0AA39CNT4</accession>
<evidence type="ECO:0000256" key="2">
    <source>
        <dbReference type="SAM" id="Phobius"/>
    </source>
</evidence>
<feature type="transmembrane region" description="Helical" evidence="2">
    <location>
        <begin position="68"/>
        <end position="86"/>
    </location>
</feature>
<evidence type="ECO:0000313" key="4">
    <source>
        <dbReference type="Proteomes" id="UP001172673"/>
    </source>
</evidence>
<feature type="transmembrane region" description="Helical" evidence="2">
    <location>
        <begin position="98"/>
        <end position="115"/>
    </location>
</feature>
<keyword evidence="2" id="KW-1133">Transmembrane helix</keyword>
<feature type="region of interest" description="Disordered" evidence="1">
    <location>
        <begin position="604"/>
        <end position="625"/>
    </location>
</feature>
<proteinExistence type="predicted"/>
<feature type="compositionally biased region" description="Basic and acidic residues" evidence="1">
    <location>
        <begin position="604"/>
        <end position="613"/>
    </location>
</feature>
<keyword evidence="2" id="KW-0472">Membrane</keyword>
<sequence>MSGIRGRETDPEMEHDAADFVPFVTYQHHSDKATSVATELPDRNQKHEGSLPALGKPSRRTRSDLSDLLSVMVSLLCFGIGVAAIADSRFATRLGQTNQLVVIGFILSIMSFISFKQAQTFMLVLEARFGQSTLQNYDAILRDEKLGSQTSNIVRFALLFLFGLPLGLSASYKQFVGGSTTISVEAPHQVIHFGPSGPPGLLVPSGRPLFLNATSPLFAGHKDILRQSDIDRQERFFNQSYGFNMYVINDTATAMLDLPVSSNMSRLQSSLQHGEVLTISAPVNATFAMLNSTPESSELEDPDYWIRIQERFGSFDSRSYVINGLGGGPYFNMYNSMVDTTLILMSLFNATNNETFTSKALGFHTYRGTADGTWRIASDSINLVSASNFETNFLPDRRYPEVVGTSDGGCIRENATTDWRQKAIYCNWESFGVDYNSIIPGFVIGRPDETNTFRPSPPSIWVAVTASMAWSNLAAQVESYGIPNAWWQYLLSTPEYEIWKTIPTLRRHWGLYTVLAVQPMLLLIVLLGRLLLHPAPISANFGMIALLAGVDKRSLNILDGASFSGKLHKPVIVHITERQYFDDAPPGTGLPVVDYRLSMKEDGVKSSTTEHHLQSTYQQVGGIPR</sequence>
<feature type="transmembrane region" description="Helical" evidence="2">
    <location>
        <begin position="509"/>
        <end position="532"/>
    </location>
</feature>
<organism evidence="3 4">
    <name type="scientific">Cladophialophora chaetospira</name>
    <dbReference type="NCBI Taxonomy" id="386627"/>
    <lineage>
        <taxon>Eukaryota</taxon>
        <taxon>Fungi</taxon>
        <taxon>Dikarya</taxon>
        <taxon>Ascomycota</taxon>
        <taxon>Pezizomycotina</taxon>
        <taxon>Eurotiomycetes</taxon>
        <taxon>Chaetothyriomycetidae</taxon>
        <taxon>Chaetothyriales</taxon>
        <taxon>Herpotrichiellaceae</taxon>
        <taxon>Cladophialophora</taxon>
    </lineage>
</organism>
<evidence type="ECO:0000256" key="1">
    <source>
        <dbReference type="SAM" id="MobiDB-lite"/>
    </source>
</evidence>
<protein>
    <submittedName>
        <fullName evidence="3">Uncharacterized protein</fullName>
    </submittedName>
</protein>
<dbReference type="Proteomes" id="UP001172673">
    <property type="component" value="Unassembled WGS sequence"/>
</dbReference>
<gene>
    <name evidence="3" type="ORF">H2200_002692</name>
</gene>
<comment type="caution">
    <text evidence="3">The sequence shown here is derived from an EMBL/GenBank/DDBJ whole genome shotgun (WGS) entry which is preliminary data.</text>
</comment>
<evidence type="ECO:0000313" key="3">
    <source>
        <dbReference type="EMBL" id="KAJ9614555.1"/>
    </source>
</evidence>
<feature type="region of interest" description="Disordered" evidence="1">
    <location>
        <begin position="34"/>
        <end position="61"/>
    </location>
</feature>